<accession>A0A1Z4JR34</accession>
<evidence type="ECO:0000259" key="1">
    <source>
        <dbReference type="Pfam" id="PF05050"/>
    </source>
</evidence>
<dbReference type="GO" id="GO:0008168">
    <property type="term" value="F:methyltransferase activity"/>
    <property type="evidence" value="ECO:0007669"/>
    <property type="project" value="UniProtKB-KW"/>
</dbReference>
<keyword evidence="2" id="KW-0614">Plasmid</keyword>
<keyword evidence="3" id="KW-1185">Reference proteome</keyword>
<dbReference type="NCBIfam" id="TIGR01444">
    <property type="entry name" value="fkbM_fam"/>
    <property type="match status" value="2"/>
</dbReference>
<dbReference type="Gene3D" id="3.40.50.150">
    <property type="entry name" value="Vaccinia Virus protein VP39"/>
    <property type="match status" value="1"/>
</dbReference>
<feature type="domain" description="Methyltransferase FkbM" evidence="1">
    <location>
        <begin position="47"/>
        <end position="252"/>
    </location>
</feature>
<proteinExistence type="predicted"/>
<dbReference type="SUPFAM" id="SSF53335">
    <property type="entry name" value="S-adenosyl-L-methionine-dependent methyltransferases"/>
    <property type="match status" value="1"/>
</dbReference>
<dbReference type="AlphaFoldDB" id="A0A1Z4JR34"/>
<dbReference type="EMBL" id="AP018204">
    <property type="protein sequence ID" value="BAY59221.1"/>
    <property type="molecule type" value="Genomic_DNA"/>
</dbReference>
<protein>
    <submittedName>
        <fullName evidence="2">Methyltransferase FkbM family protein</fullName>
    </submittedName>
</protein>
<dbReference type="InterPro" id="IPR029063">
    <property type="entry name" value="SAM-dependent_MTases_sf"/>
</dbReference>
<sequence>MGISETKLPNGMRVYYLREAEVPVLYEQVQEYLRYGIELNPGDTLFDVGANIGLFSLWAYERCQRNLQIYAFEPIPEVFEALKLNAQRLAPATMKAFSFGLAQERKSVVFDYYPNATALSTAYPEGNQTRATVEQAIKTALANPDPREPFDIWLLRLFPSFIRSLLINYKLDELFQAKPVYCKMHRLSDVIRDHSVQQIDLLKIDVERSELDVLMGIEPQDWCKIKQITIEVHDHSQRVDRVCELLKSHGFSKITIKQDPLLQGSDIFNLYAIR</sequence>
<gene>
    <name evidence="2" type="ORF">NIES2135_60980</name>
</gene>
<geneLocation type="plasmid" evidence="2">
    <name>plasmid1</name>
</geneLocation>
<dbReference type="GO" id="GO:0032259">
    <property type="term" value="P:methylation"/>
    <property type="evidence" value="ECO:0007669"/>
    <property type="project" value="UniProtKB-KW"/>
</dbReference>
<reference evidence="2 3" key="1">
    <citation type="submission" date="2017-06" db="EMBL/GenBank/DDBJ databases">
        <title>Genome sequencing of cyanobaciteial culture collection at National Institute for Environmental Studies (NIES).</title>
        <authorList>
            <person name="Hirose Y."/>
            <person name="Shimura Y."/>
            <person name="Fujisawa T."/>
            <person name="Nakamura Y."/>
            <person name="Kawachi M."/>
        </authorList>
    </citation>
    <scope>NUCLEOTIDE SEQUENCE [LARGE SCALE GENOMIC DNA]</scope>
    <source>
        <strain evidence="2 3">NIES-2135</strain>
        <plasmid evidence="3">Plasmid Plasmid1 dna</plasmid>
    </source>
</reference>
<dbReference type="Proteomes" id="UP000217895">
    <property type="component" value="Plasmid Plasmid1 dna"/>
</dbReference>
<dbReference type="Pfam" id="PF05050">
    <property type="entry name" value="Methyltransf_21"/>
    <property type="match status" value="1"/>
</dbReference>
<evidence type="ECO:0000313" key="3">
    <source>
        <dbReference type="Proteomes" id="UP000217895"/>
    </source>
</evidence>
<name>A0A1Z4JR34_LEPBY</name>
<organism evidence="2 3">
    <name type="scientific">Leptolyngbya boryana NIES-2135</name>
    <dbReference type="NCBI Taxonomy" id="1973484"/>
    <lineage>
        <taxon>Bacteria</taxon>
        <taxon>Bacillati</taxon>
        <taxon>Cyanobacteriota</taxon>
        <taxon>Cyanophyceae</taxon>
        <taxon>Leptolyngbyales</taxon>
        <taxon>Leptolyngbyaceae</taxon>
        <taxon>Leptolyngbya group</taxon>
        <taxon>Leptolyngbya</taxon>
    </lineage>
</organism>
<keyword evidence="2" id="KW-0808">Transferase</keyword>
<evidence type="ECO:0000313" key="2">
    <source>
        <dbReference type="EMBL" id="BAY59221.1"/>
    </source>
</evidence>
<dbReference type="InterPro" id="IPR006342">
    <property type="entry name" value="FkbM_mtfrase"/>
</dbReference>
<dbReference type="PANTHER" id="PTHR34203:SF13">
    <property type="entry name" value="EXPRESSED PROTEIN"/>
    <property type="match status" value="1"/>
</dbReference>
<dbReference type="InterPro" id="IPR052514">
    <property type="entry name" value="SAM-dependent_MTase"/>
</dbReference>
<keyword evidence="2" id="KW-0489">Methyltransferase</keyword>
<dbReference type="PANTHER" id="PTHR34203">
    <property type="entry name" value="METHYLTRANSFERASE, FKBM FAMILY PROTEIN"/>
    <property type="match status" value="1"/>
</dbReference>